<feature type="domain" description="Pseudouridine synthase I TruA alpha/beta" evidence="8">
    <location>
        <begin position="8"/>
        <end position="103"/>
    </location>
</feature>
<comment type="function">
    <text evidence="4">Formation of pseudouridine at positions 38, 39 and 40 in the anticodon stem and loop of transfer RNAs.</text>
</comment>
<dbReference type="EC" id="5.4.99.12" evidence="4"/>
<keyword evidence="2 4" id="KW-0819">tRNA processing</keyword>
<dbReference type="PANTHER" id="PTHR11142:SF0">
    <property type="entry name" value="TRNA PSEUDOURIDINE SYNTHASE-LIKE 1"/>
    <property type="match status" value="1"/>
</dbReference>
<evidence type="ECO:0000256" key="6">
    <source>
        <dbReference type="PIRSR" id="PIRSR001430-2"/>
    </source>
</evidence>
<dbReference type="PIRSF" id="PIRSF001430">
    <property type="entry name" value="tRNA_psdUrid_synth"/>
    <property type="match status" value="1"/>
</dbReference>
<dbReference type="GO" id="GO:0160147">
    <property type="term" value="F:tRNA pseudouridine(38-40) synthase activity"/>
    <property type="evidence" value="ECO:0007669"/>
    <property type="project" value="UniProtKB-EC"/>
</dbReference>
<proteinExistence type="inferred from homology"/>
<comment type="similarity">
    <text evidence="1 4 7">Belongs to the tRNA pseudouridine synthase TruA family.</text>
</comment>
<dbReference type="AlphaFoldDB" id="A0A6L5X569"/>
<dbReference type="InterPro" id="IPR020094">
    <property type="entry name" value="TruA/RsuA/RluB/E/F_N"/>
</dbReference>
<keyword evidence="3 4" id="KW-0413">Isomerase</keyword>
<dbReference type="EMBL" id="VULZ01000001">
    <property type="protein sequence ID" value="MSS13472.1"/>
    <property type="molecule type" value="Genomic_DNA"/>
</dbReference>
<evidence type="ECO:0000256" key="1">
    <source>
        <dbReference type="ARBA" id="ARBA00009375"/>
    </source>
</evidence>
<dbReference type="GO" id="GO:0003723">
    <property type="term" value="F:RNA binding"/>
    <property type="evidence" value="ECO:0007669"/>
    <property type="project" value="InterPro"/>
</dbReference>
<dbReference type="InterPro" id="IPR020103">
    <property type="entry name" value="PsdUridine_synth_cat_dom_sf"/>
</dbReference>
<comment type="caution">
    <text evidence="4">Lacks conserved residue(s) required for the propagation of feature annotation.</text>
</comment>
<evidence type="ECO:0000256" key="5">
    <source>
        <dbReference type="PIRSR" id="PIRSR001430-1"/>
    </source>
</evidence>
<dbReference type="RefSeq" id="WP_154521367.1">
    <property type="nucleotide sequence ID" value="NZ_VULZ01000001.1"/>
</dbReference>
<dbReference type="Gene3D" id="3.30.70.660">
    <property type="entry name" value="Pseudouridine synthase I, catalytic domain, C-terminal subdomain"/>
    <property type="match status" value="1"/>
</dbReference>
<dbReference type="NCBIfam" id="TIGR00071">
    <property type="entry name" value="hisT_truA"/>
    <property type="match status" value="1"/>
</dbReference>
<evidence type="ECO:0000313" key="10">
    <source>
        <dbReference type="Proteomes" id="UP000481852"/>
    </source>
</evidence>
<dbReference type="Gene3D" id="3.30.70.580">
    <property type="entry name" value="Pseudouridine synthase I, catalytic domain, N-terminal subdomain"/>
    <property type="match status" value="1"/>
</dbReference>
<dbReference type="SUPFAM" id="SSF55120">
    <property type="entry name" value="Pseudouridine synthase"/>
    <property type="match status" value="1"/>
</dbReference>
<comment type="caution">
    <text evidence="9">The sequence shown here is derived from an EMBL/GenBank/DDBJ whole genome shotgun (WGS) entry which is preliminary data.</text>
</comment>
<comment type="subunit">
    <text evidence="4">Homodimer.</text>
</comment>
<evidence type="ECO:0000259" key="8">
    <source>
        <dbReference type="Pfam" id="PF01416"/>
    </source>
</evidence>
<evidence type="ECO:0000256" key="3">
    <source>
        <dbReference type="ARBA" id="ARBA00023235"/>
    </source>
</evidence>
<accession>A0A6L5X569</accession>
<dbReference type="InterPro" id="IPR020097">
    <property type="entry name" value="PsdUridine_synth_TruA_a/b_dom"/>
</dbReference>
<name>A0A6L5X569_9FIRM</name>
<comment type="catalytic activity">
    <reaction evidence="4 7">
        <text>uridine(38/39/40) in tRNA = pseudouridine(38/39/40) in tRNA</text>
        <dbReference type="Rhea" id="RHEA:22376"/>
        <dbReference type="Rhea" id="RHEA-COMP:10085"/>
        <dbReference type="Rhea" id="RHEA-COMP:10087"/>
        <dbReference type="ChEBI" id="CHEBI:65314"/>
        <dbReference type="ChEBI" id="CHEBI:65315"/>
        <dbReference type="EC" id="5.4.99.12"/>
    </reaction>
</comment>
<reference evidence="9 10" key="1">
    <citation type="submission" date="2019-08" db="EMBL/GenBank/DDBJ databases">
        <title>In-depth cultivation of the pig gut microbiome towards novel bacterial diversity and tailored functional studies.</title>
        <authorList>
            <person name="Wylensek D."/>
            <person name="Hitch T.C.A."/>
            <person name="Clavel T."/>
        </authorList>
    </citation>
    <scope>NUCLEOTIDE SEQUENCE [LARGE SCALE GENOMIC DNA]</scope>
    <source>
        <strain evidence="9 10">Oil+RF-744-WCA-WT-11</strain>
    </source>
</reference>
<evidence type="ECO:0000256" key="7">
    <source>
        <dbReference type="RuleBase" id="RU003792"/>
    </source>
</evidence>
<organism evidence="9 10">
    <name type="scientific">Porcincola intestinalis</name>
    <dbReference type="NCBI Taxonomy" id="2606632"/>
    <lineage>
        <taxon>Bacteria</taxon>
        <taxon>Bacillati</taxon>
        <taxon>Bacillota</taxon>
        <taxon>Clostridia</taxon>
        <taxon>Lachnospirales</taxon>
        <taxon>Lachnospiraceae</taxon>
        <taxon>Porcincola</taxon>
    </lineage>
</organism>
<evidence type="ECO:0000256" key="4">
    <source>
        <dbReference type="HAMAP-Rule" id="MF_00171"/>
    </source>
</evidence>
<dbReference type="CDD" id="cd02570">
    <property type="entry name" value="PseudoU_synth_EcTruA"/>
    <property type="match status" value="1"/>
</dbReference>
<evidence type="ECO:0000256" key="2">
    <source>
        <dbReference type="ARBA" id="ARBA00022694"/>
    </source>
</evidence>
<gene>
    <name evidence="4 9" type="primary">truA</name>
    <name evidence="9" type="ORF">FYJ35_00125</name>
</gene>
<feature type="domain" description="Pseudouridine synthase I TruA alpha/beta" evidence="8">
    <location>
        <begin position="143"/>
        <end position="244"/>
    </location>
</feature>
<protein>
    <recommendedName>
        <fullName evidence="4">tRNA pseudouridine synthase A</fullName>
        <ecNumber evidence="4">5.4.99.12</ecNumber>
    </recommendedName>
    <alternativeName>
        <fullName evidence="4">tRNA pseudouridine(38-40) synthase</fullName>
    </alternativeName>
    <alternativeName>
        <fullName evidence="4">tRNA pseudouridylate synthase I</fullName>
    </alternativeName>
    <alternativeName>
        <fullName evidence="4">tRNA-uridine isomerase I</fullName>
    </alternativeName>
</protein>
<dbReference type="Proteomes" id="UP000481852">
    <property type="component" value="Unassembled WGS sequence"/>
</dbReference>
<dbReference type="Pfam" id="PF01416">
    <property type="entry name" value="PseudoU_synth_1"/>
    <property type="match status" value="2"/>
</dbReference>
<dbReference type="GO" id="GO:0031119">
    <property type="term" value="P:tRNA pseudouridine synthesis"/>
    <property type="evidence" value="ECO:0007669"/>
    <property type="project" value="UniProtKB-UniRule"/>
</dbReference>
<dbReference type="PANTHER" id="PTHR11142">
    <property type="entry name" value="PSEUDOURIDYLATE SYNTHASE"/>
    <property type="match status" value="1"/>
</dbReference>
<sequence length="251" mass="28696">MKRVKLTVAYDGTHYHGWQIQPEGDTIEAELNRHLSELLKEEIHVTGASRTDAGVHALGNVAVFNTQARMPVDKIAIAMNTRLPSDIRIQKSEQVPETFHPRFCRVRKTYRYQIWNRPVQNPLVSRYSTFYYYPLDAEKMDKAAHYLLGRHDFSSFCTAMPDRPNHVRTIEEISVRREGDMITLQITGDGFLYNMVRIIAGTLLRVGGGQMKPEEMKTVLEAKDRSLAGDTARPEGLTLMGIEYLDDKQRG</sequence>
<evidence type="ECO:0000313" key="9">
    <source>
        <dbReference type="EMBL" id="MSS13472.1"/>
    </source>
</evidence>
<feature type="binding site" evidence="4 6">
    <location>
        <position position="110"/>
    </location>
    <ligand>
        <name>substrate</name>
    </ligand>
</feature>
<dbReference type="FunFam" id="3.30.70.580:FF:000001">
    <property type="entry name" value="tRNA pseudouridine synthase A"/>
    <property type="match status" value="1"/>
</dbReference>
<dbReference type="HAMAP" id="MF_00171">
    <property type="entry name" value="TruA"/>
    <property type="match status" value="1"/>
</dbReference>
<keyword evidence="10" id="KW-1185">Reference proteome</keyword>
<feature type="active site" description="Nucleophile" evidence="4 5">
    <location>
        <position position="52"/>
    </location>
</feature>
<dbReference type="InterPro" id="IPR020095">
    <property type="entry name" value="PsdUridine_synth_TruA_C"/>
</dbReference>
<dbReference type="InterPro" id="IPR001406">
    <property type="entry name" value="PsdUridine_synth_TruA"/>
</dbReference>